<dbReference type="EMBL" id="KV014637">
    <property type="protein sequence ID" value="KZV21938.1"/>
    <property type="molecule type" value="Genomic_DNA"/>
</dbReference>
<keyword evidence="2" id="KW-0677">Repeat</keyword>
<dbReference type="InterPro" id="IPR002885">
    <property type="entry name" value="PPR_rpt"/>
</dbReference>
<dbReference type="Pfam" id="PF13041">
    <property type="entry name" value="PPR_2"/>
    <property type="match status" value="2"/>
</dbReference>
<feature type="repeat" description="PPR" evidence="3">
    <location>
        <begin position="205"/>
        <end position="239"/>
    </location>
</feature>
<feature type="repeat" description="PPR" evidence="3">
    <location>
        <begin position="170"/>
        <end position="204"/>
    </location>
</feature>
<dbReference type="NCBIfam" id="TIGR00756">
    <property type="entry name" value="PPR"/>
    <property type="match status" value="3"/>
</dbReference>
<dbReference type="SUPFAM" id="SSF48452">
    <property type="entry name" value="TPR-like"/>
    <property type="match status" value="1"/>
</dbReference>
<dbReference type="PANTHER" id="PTHR47936:SF5">
    <property type="entry name" value="PENTACOTRIPEPTIDE-REPEAT REGION OF PRORP DOMAIN-CONTAINING PROTEIN"/>
    <property type="match status" value="1"/>
</dbReference>
<evidence type="ECO:0000313" key="5">
    <source>
        <dbReference type="Proteomes" id="UP000250235"/>
    </source>
</evidence>
<dbReference type="GO" id="GO:0031930">
    <property type="term" value="P:mitochondria-nucleus signaling pathway"/>
    <property type="evidence" value="ECO:0007669"/>
    <property type="project" value="TreeGrafter"/>
</dbReference>
<organism evidence="4 5">
    <name type="scientific">Dorcoceras hygrometricum</name>
    <dbReference type="NCBI Taxonomy" id="472368"/>
    <lineage>
        <taxon>Eukaryota</taxon>
        <taxon>Viridiplantae</taxon>
        <taxon>Streptophyta</taxon>
        <taxon>Embryophyta</taxon>
        <taxon>Tracheophyta</taxon>
        <taxon>Spermatophyta</taxon>
        <taxon>Magnoliopsida</taxon>
        <taxon>eudicotyledons</taxon>
        <taxon>Gunneridae</taxon>
        <taxon>Pentapetalae</taxon>
        <taxon>asterids</taxon>
        <taxon>lamiids</taxon>
        <taxon>Lamiales</taxon>
        <taxon>Gesneriaceae</taxon>
        <taxon>Didymocarpoideae</taxon>
        <taxon>Trichosporeae</taxon>
        <taxon>Loxocarpinae</taxon>
        <taxon>Dorcoceras</taxon>
    </lineage>
</organism>
<feature type="repeat" description="PPR" evidence="3">
    <location>
        <begin position="274"/>
        <end position="308"/>
    </location>
</feature>
<dbReference type="GO" id="GO:0009507">
    <property type="term" value="C:chloroplast"/>
    <property type="evidence" value="ECO:0007669"/>
    <property type="project" value="TreeGrafter"/>
</dbReference>
<accession>A0A2Z7AKN9</accession>
<name>A0A2Z7AKN9_9LAMI</name>
<comment type="similarity">
    <text evidence="1">Belongs to the PPR family. P subfamily.</text>
</comment>
<sequence length="419" mass="47282">MSPSLTLRLFRRLSTVATSASKPITVSSLKNRLKKTYDPDEALKIYSSFTATNISDENLFSAAARSVQESTVLRLSKSHRLSDVEYFLESQKSHPRITQEPFLSSLIRSYGVVGMFENALHTYQQMTDLGTPRSALSFNALLKACLHSKLFDRVPDYFDEFPAKFGFLPDKFSYGILIKSYCERGSPNMAMSKLNEMEEKGIEIAAATFSPILHVLYNQGRGDEAEKLWNDMSKRGCLPDVGCYNVRLMQIQDGDPDSVKGLIEEMSKIGIKPDTISYNYLITCYMRNGMMDEAKKVYDGLKDKGCSPNMATFRTLIFYLCKHERYVVGYNVFKKSAKAYKIPDFNTLKYLAQGLVKNGHMEEAKDMIQIVNKRYPPNMLKAWGKLTEDLGLVIDDTEKAGIGENTKAVGSDEIEKANN</sequence>
<evidence type="ECO:0000256" key="3">
    <source>
        <dbReference type="PROSITE-ProRule" id="PRU00708"/>
    </source>
</evidence>
<dbReference type="GO" id="GO:0010019">
    <property type="term" value="P:chloroplast-nucleus signaling pathway"/>
    <property type="evidence" value="ECO:0007669"/>
    <property type="project" value="TreeGrafter"/>
</dbReference>
<dbReference type="Gene3D" id="1.25.40.10">
    <property type="entry name" value="Tetratricopeptide repeat domain"/>
    <property type="match status" value="3"/>
</dbReference>
<dbReference type="Proteomes" id="UP000250235">
    <property type="component" value="Unassembled WGS sequence"/>
</dbReference>
<dbReference type="Pfam" id="PF01535">
    <property type="entry name" value="PPR"/>
    <property type="match status" value="1"/>
</dbReference>
<dbReference type="PANTHER" id="PTHR47936">
    <property type="entry name" value="PPR_LONG DOMAIN-CONTAINING PROTEIN"/>
    <property type="match status" value="1"/>
</dbReference>
<gene>
    <name evidence="4" type="ORF">F511_09811</name>
</gene>
<dbReference type="AlphaFoldDB" id="A0A2Z7AKN9"/>
<dbReference type="InterPro" id="IPR011990">
    <property type="entry name" value="TPR-like_helical_dom_sf"/>
</dbReference>
<protein>
    <submittedName>
        <fullName evidence="4">Pentatricopeptide repeat-containing protein mitochondrial-like</fullName>
    </submittedName>
</protein>
<dbReference type="OrthoDB" id="185373at2759"/>
<keyword evidence="5" id="KW-1185">Reference proteome</keyword>
<dbReference type="Pfam" id="PF12854">
    <property type="entry name" value="PPR_1"/>
    <property type="match status" value="1"/>
</dbReference>
<evidence type="ECO:0000313" key="4">
    <source>
        <dbReference type="EMBL" id="KZV21938.1"/>
    </source>
</evidence>
<evidence type="ECO:0000256" key="2">
    <source>
        <dbReference type="ARBA" id="ARBA00022737"/>
    </source>
</evidence>
<evidence type="ECO:0000256" key="1">
    <source>
        <dbReference type="ARBA" id="ARBA00007626"/>
    </source>
</evidence>
<reference evidence="4 5" key="1">
    <citation type="journal article" date="2015" name="Proc. Natl. Acad. Sci. U.S.A.">
        <title>The resurrection genome of Boea hygrometrica: A blueprint for survival of dehydration.</title>
        <authorList>
            <person name="Xiao L."/>
            <person name="Yang G."/>
            <person name="Zhang L."/>
            <person name="Yang X."/>
            <person name="Zhao S."/>
            <person name="Ji Z."/>
            <person name="Zhou Q."/>
            <person name="Hu M."/>
            <person name="Wang Y."/>
            <person name="Chen M."/>
            <person name="Xu Y."/>
            <person name="Jin H."/>
            <person name="Xiao X."/>
            <person name="Hu G."/>
            <person name="Bao F."/>
            <person name="Hu Y."/>
            <person name="Wan P."/>
            <person name="Li L."/>
            <person name="Deng X."/>
            <person name="Kuang T."/>
            <person name="Xiang C."/>
            <person name="Zhu J.K."/>
            <person name="Oliver M.J."/>
            <person name="He Y."/>
        </authorList>
    </citation>
    <scope>NUCLEOTIDE SEQUENCE [LARGE SCALE GENOMIC DNA]</scope>
    <source>
        <strain evidence="5">cv. XS01</strain>
    </source>
</reference>
<dbReference type="PROSITE" id="PS51375">
    <property type="entry name" value="PPR"/>
    <property type="match status" value="3"/>
</dbReference>
<proteinExistence type="inferred from homology"/>